<dbReference type="GO" id="GO:0003677">
    <property type="term" value="F:DNA binding"/>
    <property type="evidence" value="ECO:0007669"/>
    <property type="project" value="UniProtKB-KW"/>
</dbReference>
<dbReference type="HOGENOM" id="CLU_837866_0_0_1"/>
<dbReference type="InterPro" id="IPR009057">
    <property type="entry name" value="Homeodomain-like_sf"/>
</dbReference>
<dbReference type="GO" id="GO:0005634">
    <property type="term" value="C:nucleus"/>
    <property type="evidence" value="ECO:0007669"/>
    <property type="project" value="TreeGrafter"/>
</dbReference>
<dbReference type="PANTHER" id="PTHR19303:SF73">
    <property type="entry name" value="PROTEIN PDC2"/>
    <property type="match status" value="1"/>
</dbReference>
<evidence type="ECO:0000259" key="2">
    <source>
        <dbReference type="PROSITE" id="PS51253"/>
    </source>
</evidence>
<dbReference type="EMBL" id="FR824149">
    <property type="protein sequence ID" value="CCA20822.1"/>
    <property type="molecule type" value="Genomic_DNA"/>
</dbReference>
<feature type="domain" description="HTH CENPB-type" evidence="2">
    <location>
        <begin position="71"/>
        <end position="145"/>
    </location>
</feature>
<proteinExistence type="predicted"/>
<dbReference type="SUPFAM" id="SSF46689">
    <property type="entry name" value="Homeodomain-like"/>
    <property type="match status" value="1"/>
</dbReference>
<dbReference type="InterPro" id="IPR050863">
    <property type="entry name" value="CenT-Element_Derived"/>
</dbReference>
<accession>F0WHU7</accession>
<keyword evidence="1" id="KW-0238">DNA-binding</keyword>
<name>F0WHU7_9STRA</name>
<gene>
    <name evidence="3" type="primary">AlNc14C104G6154</name>
    <name evidence="3" type="ORF">ALNC14_069650</name>
</gene>
<dbReference type="AlphaFoldDB" id="F0WHU7"/>
<organism evidence="3">
    <name type="scientific">Albugo laibachii Nc14</name>
    <dbReference type="NCBI Taxonomy" id="890382"/>
    <lineage>
        <taxon>Eukaryota</taxon>
        <taxon>Sar</taxon>
        <taxon>Stramenopiles</taxon>
        <taxon>Oomycota</taxon>
        <taxon>Peronosporomycetes</taxon>
        <taxon>Albuginales</taxon>
        <taxon>Albuginaceae</taxon>
        <taxon>Albugo</taxon>
    </lineage>
</organism>
<dbReference type="PANTHER" id="PTHR19303">
    <property type="entry name" value="TRANSPOSON"/>
    <property type="match status" value="1"/>
</dbReference>
<dbReference type="PROSITE" id="PS51253">
    <property type="entry name" value="HTH_CENPB"/>
    <property type="match status" value="1"/>
</dbReference>
<sequence>MARGNSLTGGNLSYGQKKLICLKHEENPKIRQSDLSNWAREKFRLLRAPAQPTISHILRNKQKYLESKDLSIRRSRAVVNPDLDKAIFEWVMKMRNNNIHVSGVAIKQQGHTLAEALRIPVAEIPNFSNGWLTSFQERHNLGSLKKLKNTLPMIKYETNREENGVNSVAGLHVHAVSSNSSNPGEVTYNNLTSHEDTYQHTQNMNNGAASCNINDNPMTITSTQHFNSNVYGGPTLPSNGETSFYQHYGNLANELAQHHHNSHPQNMIPNQSTLAASLNEKLMAIRTVLWLLQDRQDAEASTVVQYLRRFHNEITEQMRTGLFSEGRFQMNV</sequence>
<dbReference type="InterPro" id="IPR006600">
    <property type="entry name" value="HTH_CenpB_DNA-bd_dom"/>
</dbReference>
<dbReference type="Pfam" id="PF03221">
    <property type="entry name" value="HTH_Tnp_Tc5"/>
    <property type="match status" value="1"/>
</dbReference>
<evidence type="ECO:0000256" key="1">
    <source>
        <dbReference type="ARBA" id="ARBA00023125"/>
    </source>
</evidence>
<reference evidence="3" key="2">
    <citation type="submission" date="2011-02" db="EMBL/GenBank/DDBJ databases">
        <authorList>
            <person name="MacLean D."/>
        </authorList>
    </citation>
    <scope>NUCLEOTIDE SEQUENCE</scope>
</reference>
<reference evidence="3" key="1">
    <citation type="journal article" date="2011" name="PLoS Biol.">
        <title>Gene gain and loss during evolution of obligate parasitism in the white rust pathogen of Arabidopsis thaliana.</title>
        <authorList>
            <person name="Kemen E."/>
            <person name="Gardiner A."/>
            <person name="Schultz-Larsen T."/>
            <person name="Kemen A.C."/>
            <person name="Balmuth A.L."/>
            <person name="Robert-Seilaniantz A."/>
            <person name="Bailey K."/>
            <person name="Holub E."/>
            <person name="Studholme D.J."/>
            <person name="Maclean D."/>
            <person name="Jones J.D."/>
        </authorList>
    </citation>
    <scope>NUCLEOTIDE SEQUENCE</scope>
</reference>
<protein>
    <submittedName>
        <fullName evidence="3">Uncharacterized protein AlNc14C104G6154</fullName>
    </submittedName>
</protein>
<evidence type="ECO:0000313" key="3">
    <source>
        <dbReference type="EMBL" id="CCA20822.1"/>
    </source>
</evidence>
<dbReference type="Gene3D" id="1.10.10.60">
    <property type="entry name" value="Homeodomain-like"/>
    <property type="match status" value="2"/>
</dbReference>
<dbReference type="SMART" id="SM00674">
    <property type="entry name" value="CENPB"/>
    <property type="match status" value="1"/>
</dbReference>